<proteinExistence type="predicted"/>
<sequence>MLDLPASTLRGWHRRYRVPAGHGGSGRHRRYPTGDIQALRRMKELIDHGMSAQSAAHQAFHTVRPTTGELLAAVSRMDTDTAVALLEAHIRTHGVVHTWQTLCRPALNHLGGPRATDADRCVDLVHVLSWSITTALHRVPVPAPTGPVVLLACVEDERHTLALEALRTALALDGVPARLLGASLPLPALREALRRTDPAPRALVPWAHRPTHLDMVTDLATPGTRLLLTGPGWPTTHARSPTDALSLLTP</sequence>
<evidence type="ECO:0000256" key="1">
    <source>
        <dbReference type="SAM" id="MobiDB-lite"/>
    </source>
</evidence>
<feature type="domain" description="HTH merR-type" evidence="2">
    <location>
        <begin position="1"/>
        <end position="62"/>
    </location>
</feature>
<dbReference type="Pfam" id="PF13411">
    <property type="entry name" value="MerR_1"/>
    <property type="match status" value="1"/>
</dbReference>
<dbReference type="Gene3D" id="1.10.1660.10">
    <property type="match status" value="1"/>
</dbReference>
<dbReference type="EMBL" id="FOFT01000001">
    <property type="protein sequence ID" value="SEP97818.1"/>
    <property type="molecule type" value="Genomic_DNA"/>
</dbReference>
<dbReference type="InterPro" id="IPR000551">
    <property type="entry name" value="MerR-type_HTH_dom"/>
</dbReference>
<dbReference type="Gene3D" id="3.40.50.280">
    <property type="entry name" value="Cobalamin-binding domain"/>
    <property type="match status" value="1"/>
</dbReference>
<evidence type="ECO:0000313" key="3">
    <source>
        <dbReference type="EMBL" id="SEP97818.1"/>
    </source>
</evidence>
<dbReference type="Proteomes" id="UP000199028">
    <property type="component" value="Unassembled WGS sequence"/>
</dbReference>
<dbReference type="GO" id="GO:0003677">
    <property type="term" value="F:DNA binding"/>
    <property type="evidence" value="ECO:0007669"/>
    <property type="project" value="InterPro"/>
</dbReference>
<keyword evidence="4" id="KW-1185">Reference proteome</keyword>
<dbReference type="SUPFAM" id="SSF46955">
    <property type="entry name" value="Putative DNA-binding domain"/>
    <property type="match status" value="1"/>
</dbReference>
<protein>
    <submittedName>
        <fullName evidence="3">MerR HTH family regulatory protein</fullName>
    </submittedName>
</protein>
<evidence type="ECO:0000313" key="4">
    <source>
        <dbReference type="Proteomes" id="UP000199028"/>
    </source>
</evidence>
<dbReference type="GO" id="GO:0006355">
    <property type="term" value="P:regulation of DNA-templated transcription"/>
    <property type="evidence" value="ECO:0007669"/>
    <property type="project" value="InterPro"/>
</dbReference>
<dbReference type="AlphaFoldDB" id="A0A1H9CAV3"/>
<organism evidence="3 4">
    <name type="scientific">Lentzea flaviverrucosa</name>
    <dbReference type="NCBI Taxonomy" id="200379"/>
    <lineage>
        <taxon>Bacteria</taxon>
        <taxon>Bacillati</taxon>
        <taxon>Actinomycetota</taxon>
        <taxon>Actinomycetes</taxon>
        <taxon>Pseudonocardiales</taxon>
        <taxon>Pseudonocardiaceae</taxon>
        <taxon>Lentzea</taxon>
    </lineage>
</organism>
<evidence type="ECO:0000259" key="2">
    <source>
        <dbReference type="PROSITE" id="PS50937"/>
    </source>
</evidence>
<name>A0A1H9CAV3_9PSEU</name>
<dbReference type="InterPro" id="IPR009061">
    <property type="entry name" value="DNA-bd_dom_put_sf"/>
</dbReference>
<feature type="region of interest" description="Disordered" evidence="1">
    <location>
        <begin position="230"/>
        <end position="250"/>
    </location>
</feature>
<accession>A0A1H9CAV3</accession>
<reference evidence="4" key="1">
    <citation type="submission" date="2016-10" db="EMBL/GenBank/DDBJ databases">
        <authorList>
            <person name="Varghese N."/>
            <person name="Submissions S."/>
        </authorList>
    </citation>
    <scope>NUCLEOTIDE SEQUENCE [LARGE SCALE GENOMIC DNA]</scope>
    <source>
        <strain evidence="4">CGMCC 4.578</strain>
    </source>
</reference>
<dbReference type="PROSITE" id="PS50937">
    <property type="entry name" value="HTH_MERR_2"/>
    <property type="match status" value="1"/>
</dbReference>
<gene>
    <name evidence="3" type="ORF">SAMN05216195_101720</name>
</gene>